<dbReference type="OrthoDB" id="7012117at2"/>
<dbReference type="Gene3D" id="3.60.21.10">
    <property type="match status" value="1"/>
</dbReference>
<feature type="domain" description="Pyrrolo-quinoline quinone repeat" evidence="3">
    <location>
        <begin position="623"/>
        <end position="800"/>
    </location>
</feature>
<dbReference type="SMART" id="SM00564">
    <property type="entry name" value="PQQ"/>
    <property type="match status" value="8"/>
</dbReference>
<dbReference type="Gene3D" id="2.130.10.10">
    <property type="entry name" value="YVTN repeat-like/Quinoprotein amine dehydrogenase"/>
    <property type="match status" value="2"/>
</dbReference>
<protein>
    <submittedName>
        <fullName evidence="5">Outer membrane protein assembly factor BamB, contains PQQ-like beta-propeller repeat</fullName>
    </submittedName>
</protein>
<dbReference type="InterPro" id="IPR032285">
    <property type="entry name" value="Metallophos_N"/>
</dbReference>
<dbReference type="Pfam" id="PF13360">
    <property type="entry name" value="PQQ_2"/>
    <property type="match status" value="2"/>
</dbReference>
<gene>
    <name evidence="5" type="ORF">SAMN04488090_0379</name>
</gene>
<evidence type="ECO:0000313" key="5">
    <source>
        <dbReference type="EMBL" id="SDL21603.1"/>
    </source>
</evidence>
<evidence type="ECO:0000313" key="6">
    <source>
        <dbReference type="Proteomes" id="UP000198901"/>
    </source>
</evidence>
<dbReference type="InterPro" id="IPR029052">
    <property type="entry name" value="Metallo-depent_PP-like"/>
</dbReference>
<keyword evidence="6" id="KW-1185">Reference proteome</keyword>
<organism evidence="5 6">
    <name type="scientific">Siphonobacter aquaeclarae</name>
    <dbReference type="NCBI Taxonomy" id="563176"/>
    <lineage>
        <taxon>Bacteria</taxon>
        <taxon>Pseudomonadati</taxon>
        <taxon>Bacteroidota</taxon>
        <taxon>Cytophagia</taxon>
        <taxon>Cytophagales</taxon>
        <taxon>Cytophagaceae</taxon>
        <taxon>Siphonobacter</taxon>
    </lineage>
</organism>
<dbReference type="PANTHER" id="PTHR34512">
    <property type="entry name" value="CELL SURFACE PROTEIN"/>
    <property type="match status" value="1"/>
</dbReference>
<dbReference type="SUPFAM" id="SSF56300">
    <property type="entry name" value="Metallo-dependent phosphatases"/>
    <property type="match status" value="1"/>
</dbReference>
<dbReference type="AlphaFoldDB" id="A0A1G9I9S2"/>
<dbReference type="InterPro" id="IPR015943">
    <property type="entry name" value="WD40/YVTN_repeat-like_dom_sf"/>
</dbReference>
<evidence type="ECO:0000256" key="1">
    <source>
        <dbReference type="SAM" id="SignalP"/>
    </source>
</evidence>
<name>A0A1G9I9S2_9BACT</name>
<dbReference type="InterPro" id="IPR018391">
    <property type="entry name" value="PQQ_b-propeller_rpt"/>
</dbReference>
<dbReference type="InterPro" id="IPR002372">
    <property type="entry name" value="PQQ_rpt_dom"/>
</dbReference>
<dbReference type="PANTHER" id="PTHR34512:SF30">
    <property type="entry name" value="OUTER MEMBRANE PROTEIN ASSEMBLY FACTOR BAMB"/>
    <property type="match status" value="1"/>
</dbReference>
<dbReference type="Pfam" id="PF00149">
    <property type="entry name" value="Metallophos"/>
    <property type="match status" value="1"/>
</dbReference>
<accession>A0A1G9I9S2</accession>
<evidence type="ECO:0000259" key="3">
    <source>
        <dbReference type="Pfam" id="PF13360"/>
    </source>
</evidence>
<dbReference type="Pfam" id="PF16371">
    <property type="entry name" value="MetallophosN"/>
    <property type="match status" value="1"/>
</dbReference>
<dbReference type="GO" id="GO:0016787">
    <property type="term" value="F:hydrolase activity"/>
    <property type="evidence" value="ECO:0007669"/>
    <property type="project" value="InterPro"/>
</dbReference>
<feature type="signal peptide" evidence="1">
    <location>
        <begin position="1"/>
        <end position="19"/>
    </location>
</feature>
<proteinExistence type="predicted"/>
<sequence>MSLIYRLLLCWGMALSASGQTVYSGKVLADGRPLKGVAVTDGRSVVLTSQDGGYSLTSEKTPRFLTVTVPDGFAADSFFRAVRPGVTNYSFGLKAIPRKKNISFLHIADTETAEYGDWIDNLKAYNRDNRPDFLMHTGDICYEPGLRFHAKNVTTATMGLPVYYGIGNHDLLKGSYGGEWLYEELFGPVMYSFEKGNVHFVVAPMLSGDHRPSYTPEDVVRWIKADLAVIPKGKPVIIFSHDLWSDGKKLELKAKDGSSVNFLDYNTKAFIYGHWHINHVYPIPGTNVLTICASTPDKGGIDHSPSVFQVFDVDTQGNIRMENRYSYAADQLTLVSPMPGMTNRSANLLSVNAYQTNSPYASLRAEIVRNGKPAGKVVLKQQSSWNWQATLPSALAPGDYSVRLSGTLKNGAKVNRGSTFSIQSDNEQVSSGEWKGLRGNAAHDALPNQPTGAWRHLWTAHAGGETFMTSPVVRNGYLVTATIDDSNLEKQGIVGFDLQTGREAWRFKTENSVKNSLTVDGNAVIATDSYGITYALNIADGKLLWKSASSMGFLPAFVSGICSENGVVFTGMGNGLKALKTSDGAEIWKGGGWHGGEGTSSTLTVGDGVLVSSAHWRGLYGNDAATGKLLWKHEDNSLRFRDGSATYQGGLFHLFSTETYYALSPKTGEIVRQFKLPVHFHAASAPIVVDNLLLTGSSDGGLVAIEASTGKITWQAATGAPLFYTVPYNKKKEASVEASPVVTGKTVLFGASDGYFYAVSLADGHIIQKINLGAPVFSTPAVVGKQVYVSDFSGNVHAFSVE</sequence>
<dbReference type="Proteomes" id="UP000198901">
    <property type="component" value="Unassembled WGS sequence"/>
</dbReference>
<feature type="domain" description="Calcineurin-like phosphoesterase" evidence="2">
    <location>
        <begin position="103"/>
        <end position="277"/>
    </location>
</feature>
<dbReference type="InterPro" id="IPR011047">
    <property type="entry name" value="Quinoprotein_ADH-like_sf"/>
</dbReference>
<feature type="domain" description="Pyrrolo-quinoline quinone repeat" evidence="3">
    <location>
        <begin position="456"/>
        <end position="589"/>
    </location>
</feature>
<reference evidence="5 6" key="1">
    <citation type="submission" date="2016-10" db="EMBL/GenBank/DDBJ databases">
        <authorList>
            <person name="de Groot N.N."/>
        </authorList>
    </citation>
    <scope>NUCLEOTIDE SEQUENCE [LARGE SCALE GENOMIC DNA]</scope>
    <source>
        <strain evidence="5 6">DSM 21668</strain>
    </source>
</reference>
<feature type="domain" description="Calcineurin-like phosphoesterase N-terminal" evidence="4">
    <location>
        <begin position="25"/>
        <end position="76"/>
    </location>
</feature>
<evidence type="ECO:0000259" key="2">
    <source>
        <dbReference type="Pfam" id="PF00149"/>
    </source>
</evidence>
<dbReference type="InterPro" id="IPR004843">
    <property type="entry name" value="Calcineurin-like_PHP"/>
</dbReference>
<dbReference type="CDD" id="cd00838">
    <property type="entry name" value="MPP_superfamily"/>
    <property type="match status" value="1"/>
</dbReference>
<dbReference type="RefSeq" id="WP_093196968.1">
    <property type="nucleotide sequence ID" value="NZ_FNGS01000001.1"/>
</dbReference>
<feature type="chain" id="PRO_5011546516" evidence="1">
    <location>
        <begin position="20"/>
        <end position="802"/>
    </location>
</feature>
<dbReference type="STRING" id="563176.SAMN04488090_0379"/>
<keyword evidence="1" id="KW-0732">Signal</keyword>
<evidence type="ECO:0000259" key="4">
    <source>
        <dbReference type="Pfam" id="PF16371"/>
    </source>
</evidence>
<dbReference type="EMBL" id="FNGS01000001">
    <property type="protein sequence ID" value="SDL21603.1"/>
    <property type="molecule type" value="Genomic_DNA"/>
</dbReference>
<dbReference type="SUPFAM" id="SSF50998">
    <property type="entry name" value="Quinoprotein alcohol dehydrogenase-like"/>
    <property type="match status" value="1"/>
</dbReference>